<evidence type="ECO:0008006" key="3">
    <source>
        <dbReference type="Google" id="ProtNLM"/>
    </source>
</evidence>
<reference evidence="2" key="1">
    <citation type="journal article" date="2020" name="mSystems">
        <title>Genome- and Community-Level Interaction Insights into Carbon Utilization and Element Cycling Functions of Hydrothermarchaeota in Hydrothermal Sediment.</title>
        <authorList>
            <person name="Zhou Z."/>
            <person name="Liu Y."/>
            <person name="Xu W."/>
            <person name="Pan J."/>
            <person name="Luo Z.H."/>
            <person name="Li M."/>
        </authorList>
    </citation>
    <scope>NUCLEOTIDE SEQUENCE [LARGE SCALE GENOMIC DNA]</scope>
    <source>
        <strain evidence="2">HyVt-577</strain>
    </source>
</reference>
<dbReference type="InterPro" id="IPR029058">
    <property type="entry name" value="AB_hydrolase_fold"/>
</dbReference>
<organism evidence="2">
    <name type="scientific">Caldithrix abyssi</name>
    <dbReference type="NCBI Taxonomy" id="187145"/>
    <lineage>
        <taxon>Bacteria</taxon>
        <taxon>Pseudomonadati</taxon>
        <taxon>Calditrichota</taxon>
        <taxon>Calditrichia</taxon>
        <taxon>Calditrichales</taxon>
        <taxon>Calditrichaceae</taxon>
        <taxon>Caldithrix</taxon>
    </lineage>
</organism>
<dbReference type="InterPro" id="IPR053145">
    <property type="entry name" value="AB_hydrolase_Est10"/>
</dbReference>
<sequence length="304" mass="35488">MLIKKDTLQRKIRIFISFLFFYLFFIVGCKSHVSLNLKKFTVKNKLHHVDYFIGYPSELSYEKIVLLISGTGRFSASQDFGKGSEASLYGFSVVYPEKSFIQDSTEYFKHDNRKQRMYELKTVIDDLIKKGTKKILILSESEGTMLAPEIAKLYQDKICGLISLGGSIFPFKDDILFASENRIGQFEKLLPKNNVENIFREIENQPDNVEKEFMGHSYRFWNSYLEYNPIDDLKLLTCPILYVNGEYDELDIMKQKSKIDNMRKDGINIRQIVYEGVGHKMGNKKSKMVRDILIWLKNNKIVNE</sequence>
<keyword evidence="1" id="KW-0812">Transmembrane</keyword>
<keyword evidence="1" id="KW-0472">Membrane</keyword>
<name>A0A7V4WUG4_CALAY</name>
<proteinExistence type="predicted"/>
<keyword evidence="1" id="KW-1133">Transmembrane helix</keyword>
<dbReference type="GO" id="GO:0052689">
    <property type="term" value="F:carboxylic ester hydrolase activity"/>
    <property type="evidence" value="ECO:0007669"/>
    <property type="project" value="TreeGrafter"/>
</dbReference>
<accession>A0A7V4WUG4</accession>
<evidence type="ECO:0000313" key="2">
    <source>
        <dbReference type="EMBL" id="HGY54798.1"/>
    </source>
</evidence>
<protein>
    <recommendedName>
        <fullName evidence="3">Alpha/beta hydrolase</fullName>
    </recommendedName>
</protein>
<comment type="caution">
    <text evidence="2">The sequence shown here is derived from an EMBL/GenBank/DDBJ whole genome shotgun (WGS) entry which is preliminary data.</text>
</comment>
<dbReference type="Proteomes" id="UP000885779">
    <property type="component" value="Unassembled WGS sequence"/>
</dbReference>
<gene>
    <name evidence="2" type="ORF">ENK44_03765</name>
</gene>
<dbReference type="EMBL" id="DRQG01000032">
    <property type="protein sequence ID" value="HGY54798.1"/>
    <property type="molecule type" value="Genomic_DNA"/>
</dbReference>
<evidence type="ECO:0000256" key="1">
    <source>
        <dbReference type="SAM" id="Phobius"/>
    </source>
</evidence>
<dbReference type="SUPFAM" id="SSF53474">
    <property type="entry name" value="alpha/beta-Hydrolases"/>
    <property type="match status" value="1"/>
</dbReference>
<dbReference type="PANTHER" id="PTHR43265">
    <property type="entry name" value="ESTERASE ESTD"/>
    <property type="match status" value="1"/>
</dbReference>
<feature type="transmembrane region" description="Helical" evidence="1">
    <location>
        <begin position="12"/>
        <end position="33"/>
    </location>
</feature>
<dbReference type="Gene3D" id="3.40.50.1820">
    <property type="entry name" value="alpha/beta hydrolase"/>
    <property type="match status" value="1"/>
</dbReference>
<dbReference type="AlphaFoldDB" id="A0A7V4WUG4"/>
<dbReference type="PANTHER" id="PTHR43265:SF1">
    <property type="entry name" value="ESTERASE ESTD"/>
    <property type="match status" value="1"/>
</dbReference>
<dbReference type="PROSITE" id="PS51257">
    <property type="entry name" value="PROKAR_LIPOPROTEIN"/>
    <property type="match status" value="1"/>
</dbReference>